<comment type="caution">
    <text evidence="9">The sequence shown here is derived from an EMBL/GenBank/DDBJ whole genome shotgun (WGS) entry which is preliminary data.</text>
</comment>
<evidence type="ECO:0000256" key="1">
    <source>
        <dbReference type="ARBA" id="ARBA00004571"/>
    </source>
</evidence>
<keyword evidence="3" id="KW-1134">Transmembrane beta strand</keyword>
<evidence type="ECO:0000256" key="2">
    <source>
        <dbReference type="ARBA" id="ARBA00008163"/>
    </source>
</evidence>
<dbReference type="AlphaFoldDB" id="K1JL05"/>
<dbReference type="GO" id="GO:0015483">
    <property type="term" value="F:long-chain fatty acid transporting porin activity"/>
    <property type="evidence" value="ECO:0007669"/>
    <property type="project" value="TreeGrafter"/>
</dbReference>
<keyword evidence="10" id="KW-1185">Reference proteome</keyword>
<organism evidence="9 10">
    <name type="scientific">Sutterella wadsworthensis 2_1_59BFAA</name>
    <dbReference type="NCBI Taxonomy" id="742823"/>
    <lineage>
        <taxon>Bacteria</taxon>
        <taxon>Pseudomonadati</taxon>
        <taxon>Pseudomonadota</taxon>
        <taxon>Betaproteobacteria</taxon>
        <taxon>Burkholderiales</taxon>
        <taxon>Sutterellaceae</taxon>
        <taxon>Sutterella</taxon>
    </lineage>
</organism>
<reference evidence="9 10" key="1">
    <citation type="submission" date="2012-05" db="EMBL/GenBank/DDBJ databases">
        <title>The Genome Sequence of Sutterella wadsworthensis 2_1_59BFAA.</title>
        <authorList>
            <consortium name="The Broad Institute Genome Sequencing Platform"/>
            <person name="Earl A."/>
            <person name="Ward D."/>
            <person name="Feldgarden M."/>
            <person name="Gevers D."/>
            <person name="Daigneault M."/>
            <person name="Strauss J."/>
            <person name="Allen-Vercoe E."/>
            <person name="Walker B."/>
            <person name="Young S.K."/>
            <person name="Zeng Q."/>
            <person name="Gargeya S."/>
            <person name="Fitzgerald M."/>
            <person name="Haas B."/>
            <person name="Abouelleil A."/>
            <person name="Alvarado L."/>
            <person name="Arachchi H.M."/>
            <person name="Berlin A.M."/>
            <person name="Chapman S.B."/>
            <person name="Goldberg J."/>
            <person name="Griggs A."/>
            <person name="Gujja S."/>
            <person name="Hansen M."/>
            <person name="Howarth C."/>
            <person name="Imamovic A."/>
            <person name="Larimer J."/>
            <person name="McCowen C."/>
            <person name="Montmayeur A."/>
            <person name="Murphy C."/>
            <person name="Neiman D."/>
            <person name="Pearson M."/>
            <person name="Priest M."/>
            <person name="Roberts A."/>
            <person name="Saif S."/>
            <person name="Shea T."/>
            <person name="Sisk P."/>
            <person name="Sykes S."/>
            <person name="Wortman J."/>
            <person name="Nusbaum C."/>
            <person name="Birren B."/>
        </authorList>
    </citation>
    <scope>NUCLEOTIDE SEQUENCE [LARGE SCALE GENOMIC DNA]</scope>
    <source>
        <strain evidence="9 10">2_1_59BFAA</strain>
    </source>
</reference>
<sequence length="419" mass="46384">MHQNFIRAAAAAAVAATFSSAAVAGGFQLTEQSALGLGRAYAGMGVDGTDVSGLYYNPATMTLHTGTQAQFGFVGVGLNLDYNSKKGDSIHDENGRKHAEAVPNLFISHQINDVTWIGFGFTVPFGLSTEYGEDWEQSGEGTEAKIEVYDFNPSFAWKLSDKVSLGAGISYQYVKADLGFNWDKHPQLQQLKPGMAYTKVSGDAWGWNVGLMWTPVESVRIGASYRSAVGHTVNGTLNTDSEIKVPVEGGTFALPTSMDAQVSMDAPAWAMLSAAWDVNDWLSLYGTMRWADWSSFKALTIETEHKDFSSPKNWKDTYLYSVGYDARINSFWTLRGGIAYETSTIDDKYTRTGTIPDADRWWFAIGSSFHWTKDFQTDVGFAHLHGVHERSLYNSKHEEIGKFRKLDAYIIGIQGQYRF</sequence>
<gene>
    <name evidence="9" type="ORF">HMPREF9465_00090</name>
</gene>
<dbReference type="Proteomes" id="UP000005835">
    <property type="component" value="Unassembled WGS sequence"/>
</dbReference>
<dbReference type="EMBL" id="ADMG01000005">
    <property type="protein sequence ID" value="EKB32285.1"/>
    <property type="molecule type" value="Genomic_DNA"/>
</dbReference>
<comment type="subcellular location">
    <subcellularLocation>
        <location evidence="1">Cell outer membrane</location>
        <topology evidence="1">Multi-pass membrane protein</topology>
    </subcellularLocation>
</comment>
<dbReference type="HOGENOM" id="CLU_035981_0_1_4"/>
<comment type="similarity">
    <text evidence="2">Belongs to the OmpP1/FadL family.</text>
</comment>
<keyword evidence="4" id="KW-0812">Transmembrane</keyword>
<dbReference type="GO" id="GO:0009279">
    <property type="term" value="C:cell outer membrane"/>
    <property type="evidence" value="ECO:0007669"/>
    <property type="project" value="UniProtKB-SubCell"/>
</dbReference>
<evidence type="ECO:0008006" key="11">
    <source>
        <dbReference type="Google" id="ProtNLM"/>
    </source>
</evidence>
<keyword evidence="5 8" id="KW-0732">Signal</keyword>
<accession>K1JL05</accession>
<dbReference type="eggNOG" id="COG2067">
    <property type="taxonomic scope" value="Bacteria"/>
</dbReference>
<dbReference type="Pfam" id="PF03349">
    <property type="entry name" value="Toluene_X"/>
    <property type="match status" value="1"/>
</dbReference>
<evidence type="ECO:0000256" key="6">
    <source>
        <dbReference type="ARBA" id="ARBA00023136"/>
    </source>
</evidence>
<dbReference type="PANTHER" id="PTHR35093">
    <property type="entry name" value="OUTER MEMBRANE PROTEIN NMB0088-RELATED"/>
    <property type="match status" value="1"/>
</dbReference>
<dbReference type="RefSeq" id="WP_005433048.1">
    <property type="nucleotide sequence ID" value="NZ_JH815513.1"/>
</dbReference>
<feature type="chain" id="PRO_5003849854" description="Long-chain fatty acid transporter" evidence="8">
    <location>
        <begin position="25"/>
        <end position="419"/>
    </location>
</feature>
<keyword evidence="7" id="KW-0998">Cell outer membrane</keyword>
<proteinExistence type="inferred from homology"/>
<evidence type="ECO:0000256" key="3">
    <source>
        <dbReference type="ARBA" id="ARBA00022452"/>
    </source>
</evidence>
<evidence type="ECO:0000256" key="4">
    <source>
        <dbReference type="ARBA" id="ARBA00022692"/>
    </source>
</evidence>
<dbReference type="PATRIC" id="fig|742823.3.peg.93"/>
<evidence type="ECO:0000256" key="8">
    <source>
        <dbReference type="SAM" id="SignalP"/>
    </source>
</evidence>
<evidence type="ECO:0000313" key="10">
    <source>
        <dbReference type="Proteomes" id="UP000005835"/>
    </source>
</evidence>
<dbReference type="InterPro" id="IPR005017">
    <property type="entry name" value="OMPP1/FadL/TodX"/>
</dbReference>
<keyword evidence="6" id="KW-0472">Membrane</keyword>
<name>K1JL05_9BURK</name>
<feature type="signal peptide" evidence="8">
    <location>
        <begin position="1"/>
        <end position="24"/>
    </location>
</feature>
<evidence type="ECO:0000256" key="7">
    <source>
        <dbReference type="ARBA" id="ARBA00023237"/>
    </source>
</evidence>
<dbReference type="PANTHER" id="PTHR35093:SF8">
    <property type="entry name" value="OUTER MEMBRANE PROTEIN NMB0088-RELATED"/>
    <property type="match status" value="1"/>
</dbReference>
<dbReference type="Gene3D" id="2.40.160.60">
    <property type="entry name" value="Outer membrane protein transport protein (OMPP1/FadL/TodX)"/>
    <property type="match status" value="1"/>
</dbReference>
<evidence type="ECO:0000313" key="9">
    <source>
        <dbReference type="EMBL" id="EKB32285.1"/>
    </source>
</evidence>
<dbReference type="SUPFAM" id="SSF56935">
    <property type="entry name" value="Porins"/>
    <property type="match status" value="1"/>
</dbReference>
<evidence type="ECO:0000256" key="5">
    <source>
        <dbReference type="ARBA" id="ARBA00022729"/>
    </source>
</evidence>
<protein>
    <recommendedName>
        <fullName evidence="11">Long-chain fatty acid transporter</fullName>
    </recommendedName>
</protein>